<dbReference type="EMBL" id="QNZM01000007">
    <property type="protein sequence ID" value="RTZ82985.1"/>
    <property type="molecule type" value="Genomic_DNA"/>
</dbReference>
<feature type="domain" description="Glucose/Sorbosone dehydrogenase" evidence="1">
    <location>
        <begin position="2"/>
        <end position="120"/>
    </location>
</feature>
<dbReference type="InterPro" id="IPR011041">
    <property type="entry name" value="Quinoprot_gluc/sorb_DH_b-prop"/>
</dbReference>
<evidence type="ECO:0000313" key="2">
    <source>
        <dbReference type="EMBL" id="RTZ82985.1"/>
    </source>
</evidence>
<gene>
    <name evidence="2" type="ORF">DSY98_00170</name>
</gene>
<accession>A0A432GHU3</accession>
<proteinExistence type="predicted"/>
<dbReference type="Proteomes" id="UP000286732">
    <property type="component" value="Unassembled WGS sequence"/>
</dbReference>
<reference evidence="2 3" key="1">
    <citation type="submission" date="2018-06" db="EMBL/GenBank/DDBJ databases">
        <title>Combined omics and stable isotope probing to characterize newly discovered Mariana Back-Arc vent microbial communities.</title>
        <authorList>
            <person name="Trembath-Reichert E."/>
            <person name="Huber J.A."/>
        </authorList>
    </citation>
    <scope>NUCLEOTIDE SEQUENCE [LARGE SCALE GENOMIC DNA]</scope>
    <source>
        <strain evidence="2">MAG 63_2</strain>
    </source>
</reference>
<evidence type="ECO:0000313" key="3">
    <source>
        <dbReference type="Proteomes" id="UP000286732"/>
    </source>
</evidence>
<dbReference type="SUPFAM" id="SSF50952">
    <property type="entry name" value="Soluble quinoprotein glucose dehydrogenase"/>
    <property type="match status" value="1"/>
</dbReference>
<organism evidence="2 3">
    <name type="scientific">SAR324 cluster bacterium</name>
    <dbReference type="NCBI Taxonomy" id="2024889"/>
    <lineage>
        <taxon>Bacteria</taxon>
        <taxon>Deltaproteobacteria</taxon>
        <taxon>SAR324 cluster</taxon>
    </lineage>
</organism>
<sequence length="124" mass="13918">LPGLNYGWPIISYGKEYWNPFPVGEGTEKEGMEQPVKFYVPSIAPGSLLVYSGKAFPDWKGNLFAGALKLTHLNRVEIDNTGRAITEERLLVGLRERIRALAESPEGWLYLSTDSGKILRIRPQ</sequence>
<feature type="non-terminal residue" evidence="2">
    <location>
        <position position="1"/>
    </location>
</feature>
<protein>
    <submittedName>
        <fullName evidence="2">PQQ-dependent sugar dehydrogenase</fullName>
    </submittedName>
</protein>
<dbReference type="AlphaFoldDB" id="A0A432GHU3"/>
<evidence type="ECO:0000259" key="1">
    <source>
        <dbReference type="Pfam" id="PF07995"/>
    </source>
</evidence>
<comment type="caution">
    <text evidence="2">The sequence shown here is derived from an EMBL/GenBank/DDBJ whole genome shotgun (WGS) entry which is preliminary data.</text>
</comment>
<dbReference type="Pfam" id="PF07995">
    <property type="entry name" value="GSDH"/>
    <property type="match status" value="1"/>
</dbReference>
<dbReference type="InterPro" id="IPR012938">
    <property type="entry name" value="Glc/Sorbosone_DH"/>
</dbReference>
<dbReference type="Gene3D" id="2.120.10.30">
    <property type="entry name" value="TolB, C-terminal domain"/>
    <property type="match status" value="1"/>
</dbReference>
<dbReference type="InterPro" id="IPR011042">
    <property type="entry name" value="6-blade_b-propeller_TolB-like"/>
</dbReference>
<name>A0A432GHU3_9DELT</name>